<evidence type="ECO:0000256" key="2">
    <source>
        <dbReference type="ARBA" id="ARBA00022552"/>
    </source>
</evidence>
<feature type="binding site" evidence="6">
    <location>
        <position position="86"/>
    </location>
    <ligand>
        <name>S-adenosyl-L-methionine</name>
        <dbReference type="ChEBI" id="CHEBI:59789"/>
    </ligand>
</feature>
<gene>
    <name evidence="6 7" type="primary">rsmG</name>
    <name evidence="7" type="ORF">GM661_18840</name>
</gene>
<dbReference type="GO" id="GO:0070043">
    <property type="term" value="F:rRNA (guanine-N7-)-methyltransferase activity"/>
    <property type="evidence" value="ECO:0007669"/>
    <property type="project" value="UniProtKB-UniRule"/>
</dbReference>
<reference evidence="7" key="1">
    <citation type="submission" date="2019-12" db="EMBL/GenBank/DDBJ databases">
        <authorList>
            <person name="zhang j."/>
            <person name="sun C.M."/>
        </authorList>
    </citation>
    <scope>NUCLEOTIDE SEQUENCE</scope>
    <source>
        <strain evidence="7">NS-1</strain>
    </source>
</reference>
<comment type="function">
    <text evidence="6">Specifically methylates the N7 position of a guanine in 16S rRNA.</text>
</comment>
<evidence type="ECO:0000256" key="6">
    <source>
        <dbReference type="HAMAP-Rule" id="MF_00074"/>
    </source>
</evidence>
<accession>A0A8A7KDJ8</accession>
<dbReference type="HAMAP" id="MF_00074">
    <property type="entry name" value="16SrRNA_methyltr_G"/>
    <property type="match status" value="1"/>
</dbReference>
<evidence type="ECO:0000313" key="8">
    <source>
        <dbReference type="Proteomes" id="UP000665020"/>
    </source>
</evidence>
<dbReference type="SUPFAM" id="SSF53335">
    <property type="entry name" value="S-adenosyl-L-methionine-dependent methyltransferases"/>
    <property type="match status" value="1"/>
</dbReference>
<proteinExistence type="inferred from homology"/>
<dbReference type="EMBL" id="CP046640">
    <property type="protein sequence ID" value="QTL99866.1"/>
    <property type="molecule type" value="Genomic_DNA"/>
</dbReference>
<dbReference type="Proteomes" id="UP000665020">
    <property type="component" value="Chromosome"/>
</dbReference>
<evidence type="ECO:0000256" key="4">
    <source>
        <dbReference type="ARBA" id="ARBA00022679"/>
    </source>
</evidence>
<organism evidence="7 8">
    <name type="scientific">Iocasia fonsfrigidae</name>
    <dbReference type="NCBI Taxonomy" id="2682810"/>
    <lineage>
        <taxon>Bacteria</taxon>
        <taxon>Bacillati</taxon>
        <taxon>Bacillota</taxon>
        <taxon>Clostridia</taxon>
        <taxon>Halanaerobiales</taxon>
        <taxon>Halanaerobiaceae</taxon>
        <taxon>Iocasia</taxon>
    </lineage>
</organism>
<dbReference type="PANTHER" id="PTHR31760:SF0">
    <property type="entry name" value="S-ADENOSYL-L-METHIONINE-DEPENDENT METHYLTRANSFERASES SUPERFAMILY PROTEIN"/>
    <property type="match status" value="1"/>
</dbReference>
<dbReference type="NCBIfam" id="TIGR00138">
    <property type="entry name" value="rsmG_gidB"/>
    <property type="match status" value="1"/>
</dbReference>
<dbReference type="RefSeq" id="WP_230868186.1">
    <property type="nucleotide sequence ID" value="NZ_CP046640.1"/>
</dbReference>
<name>A0A8A7KDJ8_9FIRM</name>
<dbReference type="InterPro" id="IPR029063">
    <property type="entry name" value="SAM-dependent_MTases_sf"/>
</dbReference>
<dbReference type="KEGG" id="ifn:GM661_18840"/>
<dbReference type="CDD" id="cd02440">
    <property type="entry name" value="AdoMet_MTases"/>
    <property type="match status" value="1"/>
</dbReference>
<sequence>MKKSIFKEKMTKGITDMGLEFTNIPVDRLWVYTNLLISENKKYNLTAIVDYEEIINKHFLDSLGFFQLGSFRNEDYVIDVGTGPGFPGMVIKIFFPQISLVLLDANKKKVRFLQLLIEHLQVDNVEVIHGRAEDLADKSSYRERFDFVFSRAVAPLNILAEYTLPFARVKGQVQLYKGPDCQQEIEEGAGAVMTLGGIINNVKKIKIPSLTGERYIINIEKRKKTPVKYPRRAGIPKKRPL</sequence>
<dbReference type="PIRSF" id="PIRSF003078">
    <property type="entry name" value="GidB"/>
    <property type="match status" value="1"/>
</dbReference>
<evidence type="ECO:0000256" key="5">
    <source>
        <dbReference type="ARBA" id="ARBA00022691"/>
    </source>
</evidence>
<keyword evidence="5 6" id="KW-0949">S-adenosyl-L-methionine</keyword>
<dbReference type="GO" id="GO:0005829">
    <property type="term" value="C:cytosol"/>
    <property type="evidence" value="ECO:0007669"/>
    <property type="project" value="TreeGrafter"/>
</dbReference>
<feature type="binding site" evidence="6">
    <location>
        <position position="151"/>
    </location>
    <ligand>
        <name>S-adenosyl-L-methionine</name>
        <dbReference type="ChEBI" id="CHEBI:59789"/>
    </ligand>
</feature>
<comment type="similarity">
    <text evidence="6">Belongs to the methyltransferase superfamily. RNA methyltransferase RsmG family.</text>
</comment>
<keyword evidence="8" id="KW-1185">Reference proteome</keyword>
<dbReference type="FunFam" id="3.40.50.150:FF:000041">
    <property type="entry name" value="Ribosomal RNA small subunit methyltransferase G"/>
    <property type="match status" value="1"/>
</dbReference>
<keyword evidence="3 6" id="KW-0489">Methyltransferase</keyword>
<keyword evidence="1 6" id="KW-0963">Cytoplasm</keyword>
<keyword evidence="4 6" id="KW-0808">Transferase</keyword>
<dbReference type="PANTHER" id="PTHR31760">
    <property type="entry name" value="S-ADENOSYL-L-METHIONINE-DEPENDENT METHYLTRANSFERASES SUPERFAMILY PROTEIN"/>
    <property type="match status" value="1"/>
</dbReference>
<evidence type="ECO:0000256" key="3">
    <source>
        <dbReference type="ARBA" id="ARBA00022603"/>
    </source>
</evidence>
<comment type="caution">
    <text evidence="6">Lacks conserved residue(s) required for the propagation of feature annotation.</text>
</comment>
<dbReference type="InterPro" id="IPR003682">
    <property type="entry name" value="rRNA_ssu_MeTfrase_G"/>
</dbReference>
<keyword evidence="2 6" id="KW-0698">rRNA processing</keyword>
<dbReference type="EC" id="2.1.1.-" evidence="6"/>
<comment type="subcellular location">
    <subcellularLocation>
        <location evidence="6">Cytoplasm</location>
    </subcellularLocation>
</comment>
<feature type="binding site" evidence="6">
    <location>
        <begin position="132"/>
        <end position="133"/>
    </location>
    <ligand>
        <name>S-adenosyl-L-methionine</name>
        <dbReference type="ChEBI" id="CHEBI:59789"/>
    </ligand>
</feature>
<dbReference type="Gene3D" id="3.40.50.150">
    <property type="entry name" value="Vaccinia Virus protein VP39"/>
    <property type="match status" value="1"/>
</dbReference>
<dbReference type="Pfam" id="PF02527">
    <property type="entry name" value="GidB"/>
    <property type="match status" value="1"/>
</dbReference>
<protein>
    <recommendedName>
        <fullName evidence="6">Ribosomal RNA small subunit methyltransferase G</fullName>
        <ecNumber evidence="6">2.1.1.-</ecNumber>
    </recommendedName>
    <alternativeName>
        <fullName evidence="6">16S rRNA 7-methylguanosine methyltransferase</fullName>
        <shortName evidence="6">16S rRNA m7G methyltransferase</shortName>
    </alternativeName>
</protein>
<evidence type="ECO:0000313" key="7">
    <source>
        <dbReference type="EMBL" id="QTL99866.1"/>
    </source>
</evidence>
<evidence type="ECO:0000256" key="1">
    <source>
        <dbReference type="ARBA" id="ARBA00022490"/>
    </source>
</evidence>
<feature type="binding site" evidence="6">
    <location>
        <position position="81"/>
    </location>
    <ligand>
        <name>S-adenosyl-L-methionine</name>
        <dbReference type="ChEBI" id="CHEBI:59789"/>
    </ligand>
</feature>
<dbReference type="AlphaFoldDB" id="A0A8A7KDJ8"/>